<organism evidence="8 9">
    <name type="scientific">Nisaea acidiphila</name>
    <dbReference type="NCBI Taxonomy" id="1862145"/>
    <lineage>
        <taxon>Bacteria</taxon>
        <taxon>Pseudomonadati</taxon>
        <taxon>Pseudomonadota</taxon>
        <taxon>Alphaproteobacteria</taxon>
        <taxon>Rhodospirillales</taxon>
        <taxon>Thalassobaculaceae</taxon>
        <taxon>Nisaea</taxon>
    </lineage>
</organism>
<dbReference type="PANTHER" id="PTHR11472:SF34">
    <property type="entry name" value="REGULATOR OF TELOMERE ELONGATION HELICASE 1"/>
    <property type="match status" value="1"/>
</dbReference>
<evidence type="ECO:0000256" key="6">
    <source>
        <dbReference type="SAM" id="MobiDB-lite"/>
    </source>
</evidence>
<dbReference type="PROSITE" id="PS51193">
    <property type="entry name" value="HELICASE_ATP_BIND_2"/>
    <property type="match status" value="1"/>
</dbReference>
<dbReference type="GO" id="GO:0003676">
    <property type="term" value="F:nucleic acid binding"/>
    <property type="evidence" value="ECO:0007669"/>
    <property type="project" value="InterPro"/>
</dbReference>
<dbReference type="GO" id="GO:0003678">
    <property type="term" value="F:DNA helicase activity"/>
    <property type="evidence" value="ECO:0007669"/>
    <property type="project" value="TreeGrafter"/>
</dbReference>
<dbReference type="EMBL" id="CP102480">
    <property type="protein sequence ID" value="UUX51340.1"/>
    <property type="molecule type" value="Genomic_DNA"/>
</dbReference>
<dbReference type="GO" id="GO:0006139">
    <property type="term" value="P:nucleobase-containing compound metabolic process"/>
    <property type="evidence" value="ECO:0007669"/>
    <property type="project" value="InterPro"/>
</dbReference>
<evidence type="ECO:0000256" key="5">
    <source>
        <dbReference type="SAM" id="Coils"/>
    </source>
</evidence>
<evidence type="ECO:0000259" key="7">
    <source>
        <dbReference type="PROSITE" id="PS51193"/>
    </source>
</evidence>
<evidence type="ECO:0000256" key="1">
    <source>
        <dbReference type="ARBA" id="ARBA00022741"/>
    </source>
</evidence>
<name>A0A9J7AYJ2_9PROT</name>
<feature type="region of interest" description="Disordered" evidence="6">
    <location>
        <begin position="178"/>
        <end position="197"/>
    </location>
</feature>
<protein>
    <submittedName>
        <fullName evidence="8">ATP-dependent DNA helicase</fullName>
    </submittedName>
</protein>
<dbReference type="PANTHER" id="PTHR11472">
    <property type="entry name" value="DNA REPAIR DEAD HELICASE RAD3/XP-D SUBFAMILY MEMBER"/>
    <property type="match status" value="1"/>
</dbReference>
<evidence type="ECO:0000256" key="3">
    <source>
        <dbReference type="ARBA" id="ARBA00022840"/>
    </source>
</evidence>
<evidence type="ECO:0000256" key="2">
    <source>
        <dbReference type="ARBA" id="ARBA00022801"/>
    </source>
</evidence>
<dbReference type="AlphaFoldDB" id="A0A9J7AYJ2"/>
<keyword evidence="1" id="KW-0547">Nucleotide-binding</keyword>
<dbReference type="Gene3D" id="3.40.50.300">
    <property type="entry name" value="P-loop containing nucleotide triphosphate hydrolases"/>
    <property type="match status" value="2"/>
</dbReference>
<dbReference type="Pfam" id="PF13307">
    <property type="entry name" value="Helicase_C_2"/>
    <property type="match status" value="1"/>
</dbReference>
<sequence length="926" mass="101875">MTVPDRQIRLPALPSLVLAPRAAIWLGPDGELEEIGHDEAARRLRAGPCLVAHARSIARRLRLDGFEAVDVLELFAFVRPAAFCLPTPRGLAQALLLALPEDHEDEALVLRDAAAALLGELSERSRDPSARPIAETMRNCGWAWGETVLYALGASELPPPGAVRPSGLQVWRRLEEWSEHAPEPPAGNKPVTEEEARGRLKDLLGGDAEARPSQADYASAAAFAFAPRDEERRPNVVLAEAGTGVGKTLGYIAPASVWAEKNEGAVWVSTYTRNLQHQIDGELDRLYPDPVRKALKAVVRKGRENYLCLLNLEEAVNTLPTMPQYGTALGLMARWAEATRDGDVQGGDFPAWLADLLGRGRTVGLADRRGECIYSACPHYSKCYIEKSIRRARRAEIVVANHALVMIQAALGGIDDGALPTRYVFDEGHHVFDAADSAFSAHLTAIETVELRRWLIGAEGRRSGRARGLKKRVEDLIADDEEALEALEAALHAARVLPGEGWMTRIAEGETRGETERFLALVRAQVYARTDHPDSPYSMQTETHPPVEGLLEAAEALDAALARILTPIKQLKKRLEDRLDADADELESAIRLRIEAVARSLQRRGEMTLGAWRDMLKALAHDTPEAFTDWFEIERSDGRDMDIGLHRHWIDPGRPFAETVVKQAQGVLMTSATLRDGTGEEFRDWQAAEERTGAVWLEAPAVRAAVASPFDYPAQTKVFIVNDVRKDDMAQVAAAYRELFLASGGGALGLFTAIQRLREVHRRIGGDIDEADLPLYAQHVDGLDLTTLIDIFRAEENACLLGTDAVRDGVDVPGNSLRLIVFDRVPWPRPDILYKARRSAFGGGTYTDMLTRLKLKQAFGRLVRRADDRGVFVLLDPMMPSRLLGAFPEGVEVRRCGLAEAVAETRGFFGTAPVPAEPIDADEVPF</sequence>
<dbReference type="KEGG" id="naci:NUH88_06495"/>
<comment type="similarity">
    <text evidence="4">Belongs to the helicase family. DinG subfamily.</text>
</comment>
<keyword evidence="3" id="KW-0067">ATP-binding</keyword>
<dbReference type="InterPro" id="IPR045028">
    <property type="entry name" value="DinG/Rad3-like"/>
</dbReference>
<dbReference type="InterPro" id="IPR006555">
    <property type="entry name" value="ATP-dep_Helicase_C"/>
</dbReference>
<evidence type="ECO:0000313" key="9">
    <source>
        <dbReference type="Proteomes" id="UP001060336"/>
    </source>
</evidence>
<dbReference type="SUPFAM" id="SSF52540">
    <property type="entry name" value="P-loop containing nucleoside triphosphate hydrolases"/>
    <property type="match status" value="2"/>
</dbReference>
<keyword evidence="5" id="KW-0175">Coiled coil</keyword>
<feature type="coiled-coil region" evidence="5">
    <location>
        <begin position="470"/>
        <end position="497"/>
    </location>
</feature>
<keyword evidence="8" id="KW-0347">Helicase</keyword>
<reference evidence="8" key="1">
    <citation type="submission" date="2022-08" db="EMBL/GenBank/DDBJ databases">
        <title>Nisaea acidiphila sp. nov., isolated from a marine algal debris and emended description of the genus Nisaea Urios et al. 2008.</title>
        <authorList>
            <person name="Kwon K."/>
        </authorList>
    </citation>
    <scope>NUCLEOTIDE SEQUENCE</scope>
    <source>
        <strain evidence="8">MEBiC11861</strain>
    </source>
</reference>
<accession>A0A9J7AYJ2</accession>
<dbReference type="GO" id="GO:0016818">
    <property type="term" value="F:hydrolase activity, acting on acid anhydrides, in phosphorus-containing anhydrides"/>
    <property type="evidence" value="ECO:0007669"/>
    <property type="project" value="InterPro"/>
</dbReference>
<evidence type="ECO:0000313" key="8">
    <source>
        <dbReference type="EMBL" id="UUX51340.1"/>
    </source>
</evidence>
<dbReference type="Proteomes" id="UP001060336">
    <property type="component" value="Chromosome"/>
</dbReference>
<dbReference type="SMART" id="SM00491">
    <property type="entry name" value="HELICc2"/>
    <property type="match status" value="1"/>
</dbReference>
<dbReference type="InterPro" id="IPR014013">
    <property type="entry name" value="Helic_SF1/SF2_ATP-bd_DinG/Rad3"/>
</dbReference>
<evidence type="ECO:0000256" key="4">
    <source>
        <dbReference type="ARBA" id="ARBA00038058"/>
    </source>
</evidence>
<keyword evidence="2" id="KW-0378">Hydrolase</keyword>
<dbReference type="GO" id="GO:0005524">
    <property type="term" value="F:ATP binding"/>
    <property type="evidence" value="ECO:0007669"/>
    <property type="project" value="UniProtKB-KW"/>
</dbReference>
<dbReference type="InterPro" id="IPR027417">
    <property type="entry name" value="P-loop_NTPase"/>
</dbReference>
<feature type="domain" description="Helicase ATP-binding" evidence="7">
    <location>
        <begin position="200"/>
        <end position="480"/>
    </location>
</feature>
<gene>
    <name evidence="8" type="ORF">NUH88_06495</name>
</gene>
<keyword evidence="9" id="KW-1185">Reference proteome</keyword>
<dbReference type="RefSeq" id="WP_257770772.1">
    <property type="nucleotide sequence ID" value="NZ_CP102480.1"/>
</dbReference>
<proteinExistence type="inferred from homology"/>